<evidence type="ECO:0000256" key="3">
    <source>
        <dbReference type="ARBA" id="ARBA00022989"/>
    </source>
</evidence>
<evidence type="ECO:0000256" key="6">
    <source>
        <dbReference type="SAM" id="MobiDB-lite"/>
    </source>
</evidence>
<dbReference type="GO" id="GO:0044781">
    <property type="term" value="P:bacterial-type flagellum organization"/>
    <property type="evidence" value="ECO:0007669"/>
    <property type="project" value="UniProtKB-UniRule"/>
</dbReference>
<dbReference type="Proteomes" id="UP000448292">
    <property type="component" value="Unassembled WGS sequence"/>
</dbReference>
<keyword evidence="5" id="KW-0975">Bacterial flagellum</keyword>
<keyword evidence="7" id="KW-0966">Cell projection</keyword>
<keyword evidence="1 5" id="KW-1003">Cell membrane</keyword>
<dbReference type="InterPro" id="IPR022781">
    <property type="entry name" value="Flagellar_biosynth_FliO"/>
</dbReference>
<keyword evidence="4 5" id="KW-0472">Membrane</keyword>
<keyword evidence="8" id="KW-1185">Reference proteome</keyword>
<keyword evidence="7" id="KW-0282">Flagellum</keyword>
<keyword evidence="2 5" id="KW-0812">Transmembrane</keyword>
<feature type="region of interest" description="Disordered" evidence="6">
    <location>
        <begin position="1"/>
        <end position="25"/>
    </location>
</feature>
<comment type="subcellular location">
    <subcellularLocation>
        <location evidence="5">Cell membrane</location>
    </subcellularLocation>
    <subcellularLocation>
        <location evidence="5">Bacterial flagellum basal body</location>
    </subcellularLocation>
</comment>
<name>A0A7M3MDL7_9BACT</name>
<reference evidence="7 8" key="1">
    <citation type="submission" date="2018-06" db="EMBL/GenBank/DDBJ databases">
        <title>Complete genome of Desulfovibrio indonesiensis P37SLT.</title>
        <authorList>
            <person name="Crispim J.S."/>
            <person name="Vidigal P.M.P."/>
            <person name="Silva L.C.F."/>
            <person name="Laguardia C.N."/>
            <person name="Araujo L.C."/>
            <person name="Dias R.S."/>
            <person name="Sousa M.P."/>
            <person name="Paula S.O."/>
            <person name="Silva C."/>
        </authorList>
    </citation>
    <scope>NUCLEOTIDE SEQUENCE [LARGE SCALE GENOMIC DNA]</scope>
    <source>
        <strain evidence="7 8">P37SLT</strain>
    </source>
</reference>
<protein>
    <recommendedName>
        <fullName evidence="5">Flagellar protein</fullName>
    </recommendedName>
</protein>
<evidence type="ECO:0000313" key="7">
    <source>
        <dbReference type="EMBL" id="TVM16703.1"/>
    </source>
</evidence>
<evidence type="ECO:0000256" key="4">
    <source>
        <dbReference type="ARBA" id="ARBA00023136"/>
    </source>
</evidence>
<proteinExistence type="inferred from homology"/>
<dbReference type="NCBIfam" id="TIGR03500">
    <property type="entry name" value="FliO_TIGR"/>
    <property type="match status" value="1"/>
</dbReference>
<dbReference type="OrthoDB" id="5472171at2"/>
<feature type="compositionally biased region" description="Polar residues" evidence="6">
    <location>
        <begin position="124"/>
        <end position="135"/>
    </location>
</feature>
<dbReference type="AlphaFoldDB" id="A0A7M3MDL7"/>
<feature type="transmembrane region" description="Helical" evidence="5">
    <location>
        <begin position="34"/>
        <end position="56"/>
    </location>
</feature>
<keyword evidence="7" id="KW-0969">Cilium</keyword>
<gene>
    <name evidence="7" type="primary">fliO</name>
    <name evidence="7" type="ORF">DPQ33_11710</name>
</gene>
<evidence type="ECO:0000313" key="8">
    <source>
        <dbReference type="Proteomes" id="UP000448292"/>
    </source>
</evidence>
<evidence type="ECO:0000256" key="2">
    <source>
        <dbReference type="ARBA" id="ARBA00022692"/>
    </source>
</evidence>
<dbReference type="EMBL" id="QMIE01000010">
    <property type="protein sequence ID" value="TVM16703.1"/>
    <property type="molecule type" value="Genomic_DNA"/>
</dbReference>
<evidence type="ECO:0000256" key="1">
    <source>
        <dbReference type="ARBA" id="ARBA00022475"/>
    </source>
</evidence>
<dbReference type="GO" id="GO:0009425">
    <property type="term" value="C:bacterial-type flagellum basal body"/>
    <property type="evidence" value="ECO:0007669"/>
    <property type="project" value="UniProtKB-SubCell"/>
</dbReference>
<sequence length="147" mass="15749">MPEREPAPRNAGKPAPGTQPESEPIPGGNVGWTAYFQALGAIFLILAVLAGGFYLLKRFGPRAMGGGVFGRGTIQLEAQLPLGPRRSVVVVRFLNKRLVLGVTDSNINLLTETETGYDDEVPEYTSTPQSGSSAFSRMLAKARNSRS</sequence>
<feature type="region of interest" description="Disordered" evidence="6">
    <location>
        <begin position="119"/>
        <end position="147"/>
    </location>
</feature>
<keyword evidence="3 5" id="KW-1133">Transmembrane helix</keyword>
<dbReference type="GO" id="GO:0005886">
    <property type="term" value="C:plasma membrane"/>
    <property type="evidence" value="ECO:0007669"/>
    <property type="project" value="UniProtKB-SubCell"/>
</dbReference>
<organism evidence="7 8">
    <name type="scientific">Oceanidesulfovibrio indonesiensis</name>
    <dbReference type="NCBI Taxonomy" id="54767"/>
    <lineage>
        <taxon>Bacteria</taxon>
        <taxon>Pseudomonadati</taxon>
        <taxon>Thermodesulfobacteriota</taxon>
        <taxon>Desulfovibrionia</taxon>
        <taxon>Desulfovibrionales</taxon>
        <taxon>Desulfovibrionaceae</taxon>
        <taxon>Oceanidesulfovibrio</taxon>
    </lineage>
</organism>
<comment type="caution">
    <text evidence="7">The sequence shown here is derived from an EMBL/GenBank/DDBJ whole genome shotgun (WGS) entry which is preliminary data.</text>
</comment>
<dbReference type="Pfam" id="PF04347">
    <property type="entry name" value="FliO"/>
    <property type="match status" value="1"/>
</dbReference>
<evidence type="ECO:0000256" key="5">
    <source>
        <dbReference type="RuleBase" id="RU362064"/>
    </source>
</evidence>
<accession>A0A7M3MDL7</accession>
<comment type="similarity">
    <text evidence="5">Belongs to the FliO/MopB family.</text>
</comment>